<dbReference type="SUPFAM" id="SSF56801">
    <property type="entry name" value="Acetyl-CoA synthetase-like"/>
    <property type="match status" value="1"/>
</dbReference>
<dbReference type="GO" id="GO:0004321">
    <property type="term" value="F:fatty-acyl-CoA synthase activity"/>
    <property type="evidence" value="ECO:0007669"/>
    <property type="project" value="TreeGrafter"/>
</dbReference>
<dbReference type="InterPro" id="IPR042099">
    <property type="entry name" value="ANL_N_sf"/>
</dbReference>
<dbReference type="GO" id="GO:0005524">
    <property type="term" value="F:ATP binding"/>
    <property type="evidence" value="ECO:0007669"/>
    <property type="project" value="UniProtKB-KW"/>
</dbReference>
<evidence type="ECO:0000313" key="7">
    <source>
        <dbReference type="EMBL" id="SEV93170.1"/>
    </source>
</evidence>
<dbReference type="GO" id="GO:0015645">
    <property type="term" value="F:fatty acid ligase activity"/>
    <property type="evidence" value="ECO:0007669"/>
    <property type="project" value="TreeGrafter"/>
</dbReference>
<gene>
    <name evidence="7" type="ORF">SAMN04488515_0286</name>
</gene>
<dbReference type="InterPro" id="IPR000873">
    <property type="entry name" value="AMP-dep_synth/lig_dom"/>
</dbReference>
<keyword evidence="4" id="KW-0067">ATP-binding</keyword>
<dbReference type="RefSeq" id="WP_089989372.1">
    <property type="nucleotide sequence ID" value="NZ_FOIZ01000001.1"/>
</dbReference>
<reference evidence="7 8" key="1">
    <citation type="submission" date="2016-10" db="EMBL/GenBank/DDBJ databases">
        <authorList>
            <person name="de Groot N.N."/>
        </authorList>
    </citation>
    <scope>NUCLEOTIDE SEQUENCE [LARGE SCALE GENOMIC DNA]</scope>
    <source>
        <strain evidence="7 8">DSM 17925</strain>
    </source>
</reference>
<evidence type="ECO:0000256" key="4">
    <source>
        <dbReference type="ARBA" id="ARBA00022840"/>
    </source>
</evidence>
<keyword evidence="3" id="KW-0547">Nucleotide-binding</keyword>
<evidence type="ECO:0000256" key="2">
    <source>
        <dbReference type="ARBA" id="ARBA00022598"/>
    </source>
</evidence>
<comment type="similarity">
    <text evidence="1">Belongs to the ATP-dependent AMP-binding enzyme family.</text>
</comment>
<accession>A0A1I0MXI0</accession>
<dbReference type="InterPro" id="IPR045851">
    <property type="entry name" value="AMP-bd_C_sf"/>
</dbReference>
<evidence type="ECO:0000313" key="8">
    <source>
        <dbReference type="Proteomes" id="UP000199167"/>
    </source>
</evidence>
<dbReference type="PROSITE" id="PS00455">
    <property type="entry name" value="AMP_BINDING"/>
    <property type="match status" value="1"/>
</dbReference>
<feature type="domain" description="AMP-dependent synthetase/ligase" evidence="5">
    <location>
        <begin position="44"/>
        <end position="403"/>
    </location>
</feature>
<dbReference type="Gene3D" id="3.30.300.30">
    <property type="match status" value="1"/>
</dbReference>
<dbReference type="Pfam" id="PF00501">
    <property type="entry name" value="AMP-binding"/>
    <property type="match status" value="1"/>
</dbReference>
<sequence length="537" mass="58182">MTNRQTYAAARDDFDLAKIDTNFEGSFSDGLNACIECCDRHVGSDRVALNWIGSDGGSRTVSYEYLKEQSARFANMLKAQGVRPGDRVAGLLPRVSELLVTMLGTLRAGAVYQPLFTAFGPKAIEERLAGSAAKLIVTDAANRPKLDDVQNCPTVVSISDSRETDLDFRATLEGQSSEFAPVVLRGDDLFLMLFTSGTTGAPKGVGVPLKALRAFHSYMTLGLDLRPDDRFWNIADPGWAYGLFYSAIGPLLLGSTVTFQEAGFSVEATCKIIREHKITNFAAAPTVYRLLKAAGDEAVDALKGQLRVASSAGEPLNPEVIRWSQEELGVTLHDQYGQTEVGMVMMNHHGIDHEVRPGSAGLATPGFHLAVLGEDGAEVPNGTPGNLAVNMTQSPLFSFPGYWGREGEDWTGDYFLTGDTVERHEAGDFSFVGRSDDIISTAGYRIGPFDVESSLIEHPAVLESAVVGKPDAERGHIVKAFVVLGKGSEPTDELSEELRLHVRNRLGAHAYPREIAFVDALPKTPSGKVQRFLLRES</sequence>
<dbReference type="Gene3D" id="3.40.50.12780">
    <property type="entry name" value="N-terminal domain of ligase-like"/>
    <property type="match status" value="1"/>
</dbReference>
<feature type="domain" description="AMP-binding enzyme C-terminal" evidence="6">
    <location>
        <begin position="451"/>
        <end position="528"/>
    </location>
</feature>
<dbReference type="GO" id="GO:0006633">
    <property type="term" value="P:fatty acid biosynthetic process"/>
    <property type="evidence" value="ECO:0007669"/>
    <property type="project" value="TreeGrafter"/>
</dbReference>
<dbReference type="GO" id="GO:0006637">
    <property type="term" value="P:acyl-CoA metabolic process"/>
    <property type="evidence" value="ECO:0007669"/>
    <property type="project" value="TreeGrafter"/>
</dbReference>
<keyword evidence="8" id="KW-1185">Reference proteome</keyword>
<dbReference type="STRING" id="364200.SAMN04488515_0286"/>
<organism evidence="7 8">
    <name type="scientific">Cognatiyoonia koreensis</name>
    <dbReference type="NCBI Taxonomy" id="364200"/>
    <lineage>
        <taxon>Bacteria</taxon>
        <taxon>Pseudomonadati</taxon>
        <taxon>Pseudomonadota</taxon>
        <taxon>Alphaproteobacteria</taxon>
        <taxon>Rhodobacterales</taxon>
        <taxon>Paracoccaceae</taxon>
        <taxon>Cognatiyoonia</taxon>
    </lineage>
</organism>
<dbReference type="InterPro" id="IPR051087">
    <property type="entry name" value="Mitochondrial_ACSM"/>
</dbReference>
<dbReference type="InterPro" id="IPR025110">
    <property type="entry name" value="AMP-bd_C"/>
</dbReference>
<evidence type="ECO:0000256" key="1">
    <source>
        <dbReference type="ARBA" id="ARBA00006432"/>
    </source>
</evidence>
<dbReference type="InterPro" id="IPR020845">
    <property type="entry name" value="AMP-binding_CS"/>
</dbReference>
<dbReference type="FunFam" id="3.30.300.30:FF:000005">
    <property type="entry name" value="Acyl-coenzyme A synthetase ACSM5, mitochondrial"/>
    <property type="match status" value="1"/>
</dbReference>
<dbReference type="EMBL" id="FOIZ01000001">
    <property type="protein sequence ID" value="SEV93170.1"/>
    <property type="molecule type" value="Genomic_DNA"/>
</dbReference>
<keyword evidence="2" id="KW-0436">Ligase</keyword>
<name>A0A1I0MXI0_9RHOB</name>
<evidence type="ECO:0000259" key="6">
    <source>
        <dbReference type="Pfam" id="PF13193"/>
    </source>
</evidence>
<dbReference type="PANTHER" id="PTHR43605">
    <property type="entry name" value="ACYL-COENZYME A SYNTHETASE"/>
    <property type="match status" value="1"/>
</dbReference>
<protein>
    <submittedName>
        <fullName evidence="7">Acetyl-CoA synthetase</fullName>
    </submittedName>
</protein>
<proteinExistence type="inferred from homology"/>
<dbReference type="AlphaFoldDB" id="A0A1I0MXI0"/>
<dbReference type="GO" id="GO:0016405">
    <property type="term" value="F:CoA-ligase activity"/>
    <property type="evidence" value="ECO:0007669"/>
    <property type="project" value="UniProtKB-ARBA"/>
</dbReference>
<dbReference type="Pfam" id="PF13193">
    <property type="entry name" value="AMP-binding_C"/>
    <property type="match status" value="1"/>
</dbReference>
<evidence type="ECO:0000256" key="3">
    <source>
        <dbReference type="ARBA" id="ARBA00022741"/>
    </source>
</evidence>
<dbReference type="OrthoDB" id="9803968at2"/>
<evidence type="ECO:0000259" key="5">
    <source>
        <dbReference type="Pfam" id="PF00501"/>
    </source>
</evidence>
<dbReference type="Proteomes" id="UP000199167">
    <property type="component" value="Unassembled WGS sequence"/>
</dbReference>
<dbReference type="PANTHER" id="PTHR43605:SF10">
    <property type="entry name" value="ACYL-COA SYNTHETASE MEDIUM CHAIN FAMILY MEMBER 3"/>
    <property type="match status" value="1"/>
</dbReference>